<proteinExistence type="predicted"/>
<accession>A0A0F9JPD7</accession>
<keyword evidence="1" id="KW-0472">Membrane</keyword>
<name>A0A0F9JPD7_9ZZZZ</name>
<keyword evidence="1" id="KW-1133">Transmembrane helix</keyword>
<evidence type="ECO:0000313" key="2">
    <source>
        <dbReference type="EMBL" id="KKM71578.1"/>
    </source>
</evidence>
<sequence length="86" mass="9922">MRLAMVFSILTVGFVFTSIGWETYDIAQVGDVLLGLKLLVFLFPAIALVINLICLYFYPFSKVRVEEIKVKLNELHQEKKERVKNT</sequence>
<protein>
    <submittedName>
        <fullName evidence="2">Uncharacterized protein</fullName>
    </submittedName>
</protein>
<gene>
    <name evidence="2" type="ORF">LCGC14_1429250</name>
</gene>
<reference evidence="2" key="1">
    <citation type="journal article" date="2015" name="Nature">
        <title>Complex archaea that bridge the gap between prokaryotes and eukaryotes.</title>
        <authorList>
            <person name="Spang A."/>
            <person name="Saw J.H."/>
            <person name="Jorgensen S.L."/>
            <person name="Zaremba-Niedzwiedzka K."/>
            <person name="Martijn J."/>
            <person name="Lind A.E."/>
            <person name="van Eijk R."/>
            <person name="Schleper C."/>
            <person name="Guy L."/>
            <person name="Ettema T.J."/>
        </authorList>
    </citation>
    <scope>NUCLEOTIDE SEQUENCE</scope>
</reference>
<comment type="caution">
    <text evidence="2">The sequence shown here is derived from an EMBL/GenBank/DDBJ whole genome shotgun (WGS) entry which is preliminary data.</text>
</comment>
<dbReference type="AlphaFoldDB" id="A0A0F9JPD7"/>
<keyword evidence="1" id="KW-0812">Transmembrane</keyword>
<evidence type="ECO:0000256" key="1">
    <source>
        <dbReference type="SAM" id="Phobius"/>
    </source>
</evidence>
<organism evidence="2">
    <name type="scientific">marine sediment metagenome</name>
    <dbReference type="NCBI Taxonomy" id="412755"/>
    <lineage>
        <taxon>unclassified sequences</taxon>
        <taxon>metagenomes</taxon>
        <taxon>ecological metagenomes</taxon>
    </lineage>
</organism>
<dbReference type="EMBL" id="LAZR01009611">
    <property type="protein sequence ID" value="KKM71578.1"/>
    <property type="molecule type" value="Genomic_DNA"/>
</dbReference>
<feature type="transmembrane region" description="Helical" evidence="1">
    <location>
        <begin position="36"/>
        <end position="58"/>
    </location>
</feature>